<dbReference type="GO" id="GO:0009103">
    <property type="term" value="P:lipopolysaccharide biosynthetic process"/>
    <property type="evidence" value="ECO:0007669"/>
    <property type="project" value="UniProtKB-KW"/>
</dbReference>
<evidence type="ECO:0000259" key="13">
    <source>
        <dbReference type="Pfam" id="PF00892"/>
    </source>
</evidence>
<proteinExistence type="inferred from homology"/>
<evidence type="ECO:0000256" key="5">
    <source>
        <dbReference type="ARBA" id="ARBA00022519"/>
    </source>
</evidence>
<reference evidence="14" key="1">
    <citation type="submission" date="2020-02" db="EMBL/GenBank/DDBJ databases">
        <authorList>
            <person name="Meier V. D."/>
        </authorList>
    </citation>
    <scope>NUCLEOTIDE SEQUENCE</scope>
    <source>
        <strain evidence="14">AVDCRST_MAG55</strain>
    </source>
</reference>
<dbReference type="GO" id="GO:0022857">
    <property type="term" value="F:transmembrane transporter activity"/>
    <property type="evidence" value="ECO:0007669"/>
    <property type="project" value="InterPro"/>
</dbReference>
<feature type="domain" description="EamA" evidence="13">
    <location>
        <begin position="154"/>
        <end position="287"/>
    </location>
</feature>
<evidence type="ECO:0000256" key="1">
    <source>
        <dbReference type="ARBA" id="ARBA00004651"/>
    </source>
</evidence>
<feature type="transmembrane region" description="Helical" evidence="12">
    <location>
        <begin position="250"/>
        <end position="267"/>
    </location>
</feature>
<dbReference type="PANTHER" id="PTHR30561:SF9">
    <property type="entry name" value="4-AMINO-4-DEOXY-L-ARABINOSE-PHOSPHOUNDECAPRENOL FLIPPASE SUBUNIT ARNF-RELATED"/>
    <property type="match status" value="1"/>
</dbReference>
<sequence length="291" mass="30499">MTLFALGLVLVSGILHATWNLLAKRASGDAGGPAFVWLYSALSTVIFAPLAVGVVVLGGARLGALGLLFVLGTGALHVGYFLSLQRGYRVGDLSVVYPLARGTGPLLASGAGILFFGERAGPVAVVGILLIVAGVFLLAWEPNRGRKSADGRWLGVAFGLLTGVFVAAYTLWDKYAVSELLLSPILYYWASLLVQTIVLLPVALRRREEVRRAWSSRWPETLGVAVLSPLAYLLVLTALVFAPVSRVAPAREIGILFGALLGGSLLAEGGLGRRLVASLCLVLGIVSLAVG</sequence>
<keyword evidence="5" id="KW-0997">Cell inner membrane</keyword>
<keyword evidence="7 12" id="KW-0812">Transmembrane</keyword>
<dbReference type="Pfam" id="PF00892">
    <property type="entry name" value="EamA"/>
    <property type="match status" value="2"/>
</dbReference>
<dbReference type="InterPro" id="IPR000390">
    <property type="entry name" value="Small_drug/metabolite_transptr"/>
</dbReference>
<dbReference type="EMBL" id="CADCUZ010000139">
    <property type="protein sequence ID" value="CAA9433214.1"/>
    <property type="molecule type" value="Genomic_DNA"/>
</dbReference>
<dbReference type="SUPFAM" id="SSF103481">
    <property type="entry name" value="Multidrug resistance efflux transporter EmrE"/>
    <property type="match status" value="2"/>
</dbReference>
<feature type="domain" description="EamA" evidence="13">
    <location>
        <begin position="5"/>
        <end position="139"/>
    </location>
</feature>
<keyword evidence="6" id="KW-0441">Lipid A biosynthesis</keyword>
<evidence type="ECO:0000256" key="8">
    <source>
        <dbReference type="ARBA" id="ARBA00022985"/>
    </source>
</evidence>
<feature type="transmembrane region" description="Helical" evidence="12">
    <location>
        <begin position="62"/>
        <end position="83"/>
    </location>
</feature>
<evidence type="ECO:0000313" key="14">
    <source>
        <dbReference type="EMBL" id="CAA9433214.1"/>
    </source>
</evidence>
<keyword evidence="4" id="KW-0444">Lipid biosynthesis</keyword>
<feature type="transmembrane region" description="Helical" evidence="12">
    <location>
        <begin position="95"/>
        <end position="116"/>
    </location>
</feature>
<gene>
    <name evidence="14" type="ORF">AVDCRST_MAG55-2804</name>
</gene>
<comment type="subcellular location">
    <subcellularLocation>
        <location evidence="1">Cell membrane</location>
        <topology evidence="1">Multi-pass membrane protein</topology>
    </subcellularLocation>
</comment>
<evidence type="ECO:0000256" key="11">
    <source>
        <dbReference type="ARBA" id="ARBA00023136"/>
    </source>
</evidence>
<accession>A0A6J4Q3L3</accession>
<feature type="transmembrane region" description="Helical" evidence="12">
    <location>
        <begin position="35"/>
        <end position="56"/>
    </location>
</feature>
<evidence type="ECO:0000256" key="10">
    <source>
        <dbReference type="ARBA" id="ARBA00023098"/>
    </source>
</evidence>
<evidence type="ECO:0000256" key="6">
    <source>
        <dbReference type="ARBA" id="ARBA00022556"/>
    </source>
</evidence>
<evidence type="ECO:0000256" key="12">
    <source>
        <dbReference type="SAM" id="Phobius"/>
    </source>
</evidence>
<organism evidence="14">
    <name type="scientific">uncultured Rubrobacteraceae bacterium</name>
    <dbReference type="NCBI Taxonomy" id="349277"/>
    <lineage>
        <taxon>Bacteria</taxon>
        <taxon>Bacillati</taxon>
        <taxon>Actinomycetota</taxon>
        <taxon>Rubrobacteria</taxon>
        <taxon>Rubrobacterales</taxon>
        <taxon>Rubrobacteraceae</taxon>
        <taxon>environmental samples</taxon>
    </lineage>
</organism>
<keyword evidence="3" id="KW-1003">Cell membrane</keyword>
<dbReference type="GO" id="GO:0005886">
    <property type="term" value="C:plasma membrane"/>
    <property type="evidence" value="ECO:0007669"/>
    <property type="project" value="UniProtKB-SubCell"/>
</dbReference>
<dbReference type="PANTHER" id="PTHR30561">
    <property type="entry name" value="SMR FAMILY PROTON-DEPENDENT DRUG EFFLUX TRANSPORTER SUGE"/>
    <property type="match status" value="1"/>
</dbReference>
<keyword evidence="9 12" id="KW-1133">Transmembrane helix</keyword>
<dbReference type="InterPro" id="IPR000620">
    <property type="entry name" value="EamA_dom"/>
</dbReference>
<feature type="transmembrane region" description="Helical" evidence="12">
    <location>
        <begin position="152"/>
        <end position="172"/>
    </location>
</feature>
<dbReference type="InterPro" id="IPR037185">
    <property type="entry name" value="EmrE-like"/>
</dbReference>
<evidence type="ECO:0000256" key="9">
    <source>
        <dbReference type="ARBA" id="ARBA00022989"/>
    </source>
</evidence>
<evidence type="ECO:0000256" key="2">
    <source>
        <dbReference type="ARBA" id="ARBA00007362"/>
    </source>
</evidence>
<feature type="transmembrane region" description="Helical" evidence="12">
    <location>
        <begin position="6"/>
        <end position="23"/>
    </location>
</feature>
<protein>
    <recommendedName>
        <fullName evidence="13">EamA domain-containing protein</fullName>
    </recommendedName>
</protein>
<keyword evidence="10" id="KW-0443">Lipid metabolism</keyword>
<name>A0A6J4Q3L3_9ACTN</name>
<dbReference type="Gene3D" id="1.10.3730.20">
    <property type="match status" value="1"/>
</dbReference>
<evidence type="ECO:0000256" key="7">
    <source>
        <dbReference type="ARBA" id="ARBA00022692"/>
    </source>
</evidence>
<comment type="similarity">
    <text evidence="2">Belongs to the EamA transporter family.</text>
</comment>
<feature type="transmembrane region" description="Helical" evidence="12">
    <location>
        <begin position="224"/>
        <end position="244"/>
    </location>
</feature>
<keyword evidence="11 12" id="KW-0472">Membrane</keyword>
<evidence type="ECO:0000256" key="4">
    <source>
        <dbReference type="ARBA" id="ARBA00022516"/>
    </source>
</evidence>
<dbReference type="AlphaFoldDB" id="A0A6J4Q3L3"/>
<keyword evidence="8" id="KW-0448">Lipopolysaccharide biosynthesis</keyword>
<feature type="transmembrane region" description="Helical" evidence="12">
    <location>
        <begin position="184"/>
        <end position="204"/>
    </location>
</feature>
<feature type="transmembrane region" description="Helical" evidence="12">
    <location>
        <begin position="122"/>
        <end position="140"/>
    </location>
</feature>
<evidence type="ECO:0000256" key="3">
    <source>
        <dbReference type="ARBA" id="ARBA00022475"/>
    </source>
</evidence>